<feature type="domain" description="HTH cro/C1-type" evidence="2">
    <location>
        <begin position="23"/>
        <end position="88"/>
    </location>
</feature>
<evidence type="ECO:0000313" key="3">
    <source>
        <dbReference type="EMBL" id="GGZ72817.1"/>
    </source>
</evidence>
<dbReference type="CDD" id="cd00093">
    <property type="entry name" value="HTH_XRE"/>
    <property type="match status" value="1"/>
</dbReference>
<gene>
    <name evidence="3" type="ORF">GCM10010389_07730</name>
</gene>
<dbReference type="EMBL" id="BMWH01000002">
    <property type="protein sequence ID" value="GGZ72817.1"/>
    <property type="molecule type" value="Genomic_DNA"/>
</dbReference>
<dbReference type="InterPro" id="IPR001387">
    <property type="entry name" value="Cro/C1-type_HTH"/>
</dbReference>
<sequence>MRNCASLLAVDTQKPEPPPEAVLIKEALRRSRLSGREAARRAGLGETRWRQIVNGYQDVGGGVRVPTVAPAETLARMAQVVGVTPDQLRGAGRADAADALVELLQAQPSPASATGPHGSDPRVDAIATLLADLPPEAQAEVLRRFTSGELAAPTKEVADRSDRHRHAS</sequence>
<dbReference type="Gene3D" id="1.10.260.40">
    <property type="entry name" value="lambda repressor-like DNA-binding domains"/>
    <property type="match status" value="1"/>
</dbReference>
<dbReference type="SMART" id="SM00530">
    <property type="entry name" value="HTH_XRE"/>
    <property type="match status" value="1"/>
</dbReference>
<keyword evidence="4" id="KW-1185">Reference proteome</keyword>
<evidence type="ECO:0000256" key="1">
    <source>
        <dbReference type="SAM" id="MobiDB-lite"/>
    </source>
</evidence>
<evidence type="ECO:0000313" key="4">
    <source>
        <dbReference type="Proteomes" id="UP000623010"/>
    </source>
</evidence>
<dbReference type="InterPro" id="IPR010982">
    <property type="entry name" value="Lambda_DNA-bd_dom_sf"/>
</dbReference>
<name>A0A918V6C2_9ACTN</name>
<dbReference type="GO" id="GO:0003677">
    <property type="term" value="F:DNA binding"/>
    <property type="evidence" value="ECO:0007669"/>
    <property type="project" value="InterPro"/>
</dbReference>
<proteinExistence type="predicted"/>
<dbReference type="AlphaFoldDB" id="A0A918V6C2"/>
<feature type="region of interest" description="Disordered" evidence="1">
    <location>
        <begin position="144"/>
        <end position="168"/>
    </location>
</feature>
<reference evidence="3" key="2">
    <citation type="submission" date="2020-09" db="EMBL/GenBank/DDBJ databases">
        <authorList>
            <person name="Sun Q."/>
            <person name="Ohkuma M."/>
        </authorList>
    </citation>
    <scope>NUCLEOTIDE SEQUENCE</scope>
    <source>
        <strain evidence="3">JCM 5016</strain>
    </source>
</reference>
<comment type="caution">
    <text evidence="3">The sequence shown here is derived from an EMBL/GenBank/DDBJ whole genome shotgun (WGS) entry which is preliminary data.</text>
</comment>
<dbReference type="Proteomes" id="UP000623010">
    <property type="component" value="Unassembled WGS sequence"/>
</dbReference>
<evidence type="ECO:0000259" key="2">
    <source>
        <dbReference type="SMART" id="SM00530"/>
    </source>
</evidence>
<accession>A0A918V6C2</accession>
<protein>
    <recommendedName>
        <fullName evidence="2">HTH cro/C1-type domain-containing protein</fullName>
    </recommendedName>
</protein>
<reference evidence="3" key="1">
    <citation type="journal article" date="2014" name="Int. J. Syst. Evol. Microbiol.">
        <title>Complete genome sequence of Corynebacterium casei LMG S-19264T (=DSM 44701T), isolated from a smear-ripened cheese.</title>
        <authorList>
            <consortium name="US DOE Joint Genome Institute (JGI-PGF)"/>
            <person name="Walter F."/>
            <person name="Albersmeier A."/>
            <person name="Kalinowski J."/>
            <person name="Ruckert C."/>
        </authorList>
    </citation>
    <scope>NUCLEOTIDE SEQUENCE</scope>
    <source>
        <strain evidence="3">JCM 5016</strain>
    </source>
</reference>
<organism evidence="3 4">
    <name type="scientific">Streptomyces echinoruber</name>
    <dbReference type="NCBI Taxonomy" id="68898"/>
    <lineage>
        <taxon>Bacteria</taxon>
        <taxon>Bacillati</taxon>
        <taxon>Actinomycetota</taxon>
        <taxon>Actinomycetes</taxon>
        <taxon>Kitasatosporales</taxon>
        <taxon>Streptomycetaceae</taxon>
        <taxon>Streptomyces</taxon>
    </lineage>
</organism>